<keyword evidence="4" id="KW-1185">Reference proteome</keyword>
<feature type="region of interest" description="Disordered" evidence="1">
    <location>
        <begin position="187"/>
        <end position="226"/>
    </location>
</feature>
<proteinExistence type="predicted"/>
<keyword evidence="2" id="KW-0812">Transmembrane</keyword>
<keyword evidence="2" id="KW-0472">Membrane</keyword>
<feature type="transmembrane region" description="Helical" evidence="2">
    <location>
        <begin position="21"/>
        <end position="40"/>
    </location>
</feature>
<evidence type="ECO:0000256" key="1">
    <source>
        <dbReference type="SAM" id="MobiDB-lite"/>
    </source>
</evidence>
<feature type="compositionally biased region" description="Gly residues" evidence="1">
    <location>
        <begin position="368"/>
        <end position="378"/>
    </location>
</feature>
<evidence type="ECO:0000313" key="4">
    <source>
        <dbReference type="Proteomes" id="UP000078544"/>
    </source>
</evidence>
<feature type="transmembrane region" description="Helical" evidence="2">
    <location>
        <begin position="90"/>
        <end position="112"/>
    </location>
</feature>
<feature type="transmembrane region" description="Helical" evidence="2">
    <location>
        <begin position="60"/>
        <end position="78"/>
    </location>
</feature>
<dbReference type="AlphaFoldDB" id="A0A168AQZ9"/>
<protein>
    <submittedName>
        <fullName evidence="3">Uncharacterized protein</fullName>
    </submittedName>
</protein>
<accession>A0A168AQZ9</accession>
<organism evidence="3 4">
    <name type="scientific">Moelleriella libera RCEF 2490</name>
    <dbReference type="NCBI Taxonomy" id="1081109"/>
    <lineage>
        <taxon>Eukaryota</taxon>
        <taxon>Fungi</taxon>
        <taxon>Dikarya</taxon>
        <taxon>Ascomycota</taxon>
        <taxon>Pezizomycotina</taxon>
        <taxon>Sordariomycetes</taxon>
        <taxon>Hypocreomycetidae</taxon>
        <taxon>Hypocreales</taxon>
        <taxon>Clavicipitaceae</taxon>
        <taxon>Moelleriella</taxon>
    </lineage>
</organism>
<dbReference type="STRING" id="1081109.A0A168AQZ9"/>
<feature type="region of interest" description="Disordered" evidence="1">
    <location>
        <begin position="269"/>
        <end position="294"/>
    </location>
</feature>
<evidence type="ECO:0000313" key="3">
    <source>
        <dbReference type="EMBL" id="KZZ94226.1"/>
    </source>
</evidence>
<keyword evidence="2" id="KW-1133">Transmembrane helix</keyword>
<dbReference type="Proteomes" id="UP000078544">
    <property type="component" value="Unassembled WGS sequence"/>
</dbReference>
<gene>
    <name evidence="3" type="ORF">AAL_05193</name>
</gene>
<name>A0A168AQZ9_9HYPO</name>
<sequence>MASHRSRAQFERARWRAAILVPIWTLQLLLTASMMALFAWRLGHSLKNGGVPAVQIVGEAINVAMSLVAALCTLFEAARYLAEALTPWTVLFTHVVKLACAAAICVLDAVVYSQGRERFFLVGLGLDVALLDRGDKGQEEDEEETSDKVCNTSLTAIALAAYAIVTYRRLSRFQDYVHHVNVKGFGFRDNDSGNSSPPTAGRSLGTRASALSSRFSPGPDPDRAPAAELHTFRPALSSRYTHERDTQFDEYVARRSSLDLRLRLEHSRRDSYASGGSGAGSKRAAAPSVASPPPTGIAVGTCAKGASIVRAISYTSDHVLLAVPEEEDIGGAEAHHFDHVHVDDGYDDNDDDDDDDETRLLAAAAAGTGAGTGAGTTGTAGTAGTAGGGEGGGRGVQQRSDSEGQDAQKQPARGRSLVPVRKATD</sequence>
<evidence type="ECO:0000256" key="2">
    <source>
        <dbReference type="SAM" id="Phobius"/>
    </source>
</evidence>
<feature type="compositionally biased region" description="Low complexity" evidence="1">
    <location>
        <begin position="280"/>
        <end position="289"/>
    </location>
</feature>
<reference evidence="3 4" key="1">
    <citation type="journal article" date="2016" name="Genome Biol. Evol.">
        <title>Divergent and convergent evolution of fungal pathogenicity.</title>
        <authorList>
            <person name="Shang Y."/>
            <person name="Xiao G."/>
            <person name="Zheng P."/>
            <person name="Cen K."/>
            <person name="Zhan S."/>
            <person name="Wang C."/>
        </authorList>
    </citation>
    <scope>NUCLEOTIDE SEQUENCE [LARGE SCALE GENOMIC DNA]</scope>
    <source>
        <strain evidence="3 4">RCEF 2490</strain>
    </source>
</reference>
<comment type="caution">
    <text evidence="3">The sequence shown here is derived from an EMBL/GenBank/DDBJ whole genome shotgun (WGS) entry which is preliminary data.</text>
</comment>
<dbReference type="EMBL" id="AZGY01000011">
    <property type="protein sequence ID" value="KZZ94226.1"/>
    <property type="molecule type" value="Genomic_DNA"/>
</dbReference>
<feature type="compositionally biased region" description="Gly residues" evidence="1">
    <location>
        <begin position="384"/>
        <end position="395"/>
    </location>
</feature>
<feature type="region of interest" description="Disordered" evidence="1">
    <location>
        <begin position="365"/>
        <end position="425"/>
    </location>
</feature>
<dbReference type="OrthoDB" id="5211263at2759"/>